<protein>
    <submittedName>
        <fullName evidence="2">Glycine-rich protein</fullName>
    </submittedName>
</protein>
<feature type="region of interest" description="Disordered" evidence="1">
    <location>
        <begin position="1"/>
        <end position="20"/>
    </location>
</feature>
<feature type="compositionally biased region" description="Polar residues" evidence="1">
    <location>
        <begin position="341"/>
        <end position="350"/>
    </location>
</feature>
<accession>A0A9N7NN85</accession>
<feature type="compositionally biased region" description="Gly residues" evidence="1">
    <location>
        <begin position="380"/>
        <end position="406"/>
    </location>
</feature>
<feature type="region of interest" description="Disordered" evidence="1">
    <location>
        <begin position="341"/>
        <end position="456"/>
    </location>
</feature>
<dbReference type="EMBL" id="CACSLK010027837">
    <property type="protein sequence ID" value="CAA0833090.1"/>
    <property type="molecule type" value="Genomic_DNA"/>
</dbReference>
<gene>
    <name evidence="2" type="ORF">SHERM_28364</name>
</gene>
<dbReference type="Proteomes" id="UP001153555">
    <property type="component" value="Unassembled WGS sequence"/>
</dbReference>
<evidence type="ECO:0000313" key="3">
    <source>
        <dbReference type="Proteomes" id="UP001153555"/>
    </source>
</evidence>
<feature type="compositionally biased region" description="Basic and acidic residues" evidence="1">
    <location>
        <begin position="351"/>
        <end position="368"/>
    </location>
</feature>
<dbReference type="PANTHER" id="PTHR37736">
    <property type="entry name" value="GLYCINE-RICH PROTEIN"/>
    <property type="match status" value="1"/>
</dbReference>
<organism evidence="2 3">
    <name type="scientific">Striga hermonthica</name>
    <name type="common">Purple witchweed</name>
    <name type="synonym">Buchnera hermonthica</name>
    <dbReference type="NCBI Taxonomy" id="68872"/>
    <lineage>
        <taxon>Eukaryota</taxon>
        <taxon>Viridiplantae</taxon>
        <taxon>Streptophyta</taxon>
        <taxon>Embryophyta</taxon>
        <taxon>Tracheophyta</taxon>
        <taxon>Spermatophyta</taxon>
        <taxon>Magnoliopsida</taxon>
        <taxon>eudicotyledons</taxon>
        <taxon>Gunneridae</taxon>
        <taxon>Pentapetalae</taxon>
        <taxon>asterids</taxon>
        <taxon>lamiids</taxon>
        <taxon>Lamiales</taxon>
        <taxon>Orobanchaceae</taxon>
        <taxon>Buchnereae</taxon>
        <taxon>Striga</taxon>
    </lineage>
</organism>
<keyword evidence="3" id="KW-1185">Reference proteome</keyword>
<dbReference type="AlphaFoldDB" id="A0A9N7NN85"/>
<reference evidence="2" key="1">
    <citation type="submission" date="2019-12" db="EMBL/GenBank/DDBJ databases">
        <authorList>
            <person name="Scholes J."/>
        </authorList>
    </citation>
    <scope>NUCLEOTIDE SEQUENCE</scope>
</reference>
<name>A0A9N7NN85_STRHE</name>
<proteinExistence type="predicted"/>
<dbReference type="PANTHER" id="PTHR37736:SF1">
    <property type="entry name" value="GLYCINE-RICH PROTEIN"/>
    <property type="match status" value="1"/>
</dbReference>
<feature type="region of interest" description="Disordered" evidence="1">
    <location>
        <begin position="305"/>
        <end position="324"/>
    </location>
</feature>
<evidence type="ECO:0000256" key="1">
    <source>
        <dbReference type="SAM" id="MobiDB-lite"/>
    </source>
</evidence>
<dbReference type="OrthoDB" id="69150at2759"/>
<evidence type="ECO:0000313" key="2">
    <source>
        <dbReference type="EMBL" id="CAA0833090.1"/>
    </source>
</evidence>
<comment type="caution">
    <text evidence="2">The sequence shown here is derived from an EMBL/GenBank/DDBJ whole genome shotgun (WGS) entry which is preliminary data.</text>
</comment>
<sequence length="456" mass="49239">MSVSESLAPSSSETAATDGPALNLINKRLRALRKKLNRIAQMEESLSQGKTLNKEQEETLRSKSSVLAGIDELEKLRQPLLLAVEQEVELALGKIKQKPDAVADEIPSEAASAVEMEPKSGIAIAAADDSAVSDLLNLLYFGTVFDVKTLFCGRDNMLTRTHERNCCLTYDCVTDDDAAGDLLKEPDLDSIASLGSLLVSRPVNSSLSHKNALQKCLEHAKLWLANAEQPIDPNTNITYAGLREKLNKIMASEYFTTTPEIKDAGEVAAAGGNYASFQVPVQGTSTVPPVDSTIPVEGSTVEYQQEKRSKFLQEEEQPNSHEADDTYVYETGHVQEYNQDIPAQTEQGSPDSEHDRNSRDVDLKDQNATRKSYHGYRSGSRGGGGGRRGYSNGRGGRGGGRGGFPNGRGQFYDQPGGGYYQRSNYGYRGRSGRGTSGGGSYNHHGPAPAGQAQVAS</sequence>